<dbReference type="AlphaFoldDB" id="A0A7K4C038"/>
<dbReference type="Proteomes" id="UP000526302">
    <property type="component" value="Unassembled WGS sequence"/>
</dbReference>
<evidence type="ECO:0000313" key="6">
    <source>
        <dbReference type="EMBL" id="NMA44771.1"/>
    </source>
</evidence>
<evidence type="ECO:0000256" key="4">
    <source>
        <dbReference type="PROSITE-ProRule" id="PRU00808"/>
    </source>
</evidence>
<dbReference type="InterPro" id="IPR000426">
    <property type="entry name" value="Proteasome_asu_N"/>
</dbReference>
<proteinExistence type="inferred from homology"/>
<dbReference type="InterPro" id="IPR023332">
    <property type="entry name" value="Proteasome_alpha-type"/>
</dbReference>
<dbReference type="InterPro" id="IPR019982">
    <property type="entry name" value="Proteasome_asu_arc"/>
</dbReference>
<dbReference type="FunFam" id="3.60.20.10:FF:000004">
    <property type="entry name" value="Proteasome subunit alpha type-4"/>
    <property type="match status" value="1"/>
</dbReference>
<dbReference type="GO" id="GO:0006511">
    <property type="term" value="P:ubiquitin-dependent protein catabolic process"/>
    <property type="evidence" value="ECO:0007669"/>
    <property type="project" value="InterPro"/>
</dbReference>
<evidence type="ECO:0000259" key="5">
    <source>
        <dbReference type="SMART" id="SM00948"/>
    </source>
</evidence>
<dbReference type="InterPro" id="IPR050115">
    <property type="entry name" value="Proteasome_alpha"/>
</dbReference>
<keyword evidence="6" id="KW-0378">Hydrolase</keyword>
<comment type="caution">
    <text evidence="6">The sequence shown here is derived from an EMBL/GenBank/DDBJ whole genome shotgun (WGS) entry which is preliminary data.</text>
</comment>
<evidence type="ECO:0000313" key="7">
    <source>
        <dbReference type="Proteomes" id="UP000526302"/>
    </source>
</evidence>
<sequence>MQSKVPAYDKASTMFSPEGRLYQVEYASKIVEQGTIGVGVLYASGVVLAADKNIQGKLVLPDSIEKIFKVDEHIGVLSAGLVGDARRLVGIARKQAQENKMVYAEPIQIEVMAKEIAETKQAFTQYGGLRPFGVAFIIAGFDEKGPALFETEPSGALAQYKAVAVGRNKDKAMDLFEKEYKEGLSMEKAMALAYKALEKSMTEKEKISMDRVEFAIVDANGFRFLSEQATKQLFK</sequence>
<evidence type="ECO:0000256" key="1">
    <source>
        <dbReference type="ARBA" id="ARBA00004496"/>
    </source>
</evidence>
<dbReference type="Pfam" id="PF10584">
    <property type="entry name" value="Proteasome_A_N"/>
    <property type="match status" value="1"/>
</dbReference>
<dbReference type="NCBIfam" id="NF003075">
    <property type="entry name" value="PRK03996.1"/>
    <property type="match status" value="1"/>
</dbReference>
<dbReference type="Pfam" id="PF00227">
    <property type="entry name" value="Proteasome"/>
    <property type="match status" value="1"/>
</dbReference>
<evidence type="ECO:0000256" key="2">
    <source>
        <dbReference type="ARBA" id="ARBA00022490"/>
    </source>
</evidence>
<gene>
    <name evidence="6" type="primary">psmA</name>
    <name evidence="6" type="ORF">GX950_03110</name>
</gene>
<comment type="similarity">
    <text evidence="4">Belongs to the peptidase T1A family.</text>
</comment>
<dbReference type="InterPro" id="IPR029055">
    <property type="entry name" value="Ntn_hydrolases_N"/>
</dbReference>
<dbReference type="PROSITE" id="PS51475">
    <property type="entry name" value="PROTEASOME_ALPHA_2"/>
    <property type="match status" value="1"/>
</dbReference>
<dbReference type="NCBIfam" id="TIGR03633">
    <property type="entry name" value="arc_protsome_A"/>
    <property type="match status" value="1"/>
</dbReference>
<dbReference type="Gene3D" id="3.60.20.10">
    <property type="entry name" value="Glutamine Phosphoribosylpyrophosphate, subunit 1, domain 1"/>
    <property type="match status" value="1"/>
</dbReference>
<dbReference type="GO" id="GO:0004298">
    <property type="term" value="F:threonine-type endopeptidase activity"/>
    <property type="evidence" value="ECO:0007669"/>
    <property type="project" value="InterPro"/>
</dbReference>
<dbReference type="SMART" id="SM00948">
    <property type="entry name" value="Proteasome_A_N"/>
    <property type="match status" value="1"/>
</dbReference>
<keyword evidence="3 4" id="KW-0647">Proteasome</keyword>
<dbReference type="EMBL" id="JAAZKV010000023">
    <property type="protein sequence ID" value="NMA44771.1"/>
    <property type="molecule type" value="Genomic_DNA"/>
</dbReference>
<protein>
    <submittedName>
        <fullName evidence="6">Archaeal proteasome endopeptidase complex subunit alpha</fullName>
        <ecNumber evidence="6">3.4.25.1</ecNumber>
    </submittedName>
</protein>
<name>A0A7K4C038_9ARCH</name>
<organism evidence="6 7">
    <name type="scientific">Candidatus Iainarchaeum sp</name>
    <dbReference type="NCBI Taxonomy" id="3101447"/>
    <lineage>
        <taxon>Archaea</taxon>
        <taxon>Candidatus Iainarchaeota</taxon>
        <taxon>Candidatus Iainarchaeia</taxon>
        <taxon>Candidatus Iainarchaeales</taxon>
        <taxon>Candidatus Iainarchaeaceae</taxon>
        <taxon>Candidatus Iainarchaeum</taxon>
    </lineage>
</organism>
<dbReference type="GO" id="GO:0010498">
    <property type="term" value="P:proteasomal protein catabolic process"/>
    <property type="evidence" value="ECO:0007669"/>
    <property type="project" value="UniProtKB-ARBA"/>
</dbReference>
<comment type="subcellular location">
    <subcellularLocation>
        <location evidence="1">Cytoplasm</location>
    </subcellularLocation>
</comment>
<dbReference type="SUPFAM" id="SSF56235">
    <property type="entry name" value="N-terminal nucleophile aminohydrolases (Ntn hydrolases)"/>
    <property type="match status" value="1"/>
</dbReference>
<evidence type="ECO:0000256" key="3">
    <source>
        <dbReference type="ARBA" id="ARBA00022942"/>
    </source>
</evidence>
<feature type="domain" description="Proteasome alpha-type subunits" evidence="5">
    <location>
        <begin position="8"/>
        <end position="30"/>
    </location>
</feature>
<dbReference type="PANTHER" id="PTHR11599">
    <property type="entry name" value="PROTEASOME SUBUNIT ALPHA/BETA"/>
    <property type="match status" value="1"/>
</dbReference>
<dbReference type="InterPro" id="IPR001353">
    <property type="entry name" value="Proteasome_sua/b"/>
</dbReference>
<keyword evidence="2" id="KW-0963">Cytoplasm</keyword>
<dbReference type="GO" id="GO:0005737">
    <property type="term" value="C:cytoplasm"/>
    <property type="evidence" value="ECO:0007669"/>
    <property type="project" value="UniProtKB-SubCell"/>
</dbReference>
<reference evidence="6 7" key="1">
    <citation type="journal article" date="2020" name="Biotechnol. Biofuels">
        <title>New insights from the biogas microbiome by comprehensive genome-resolved metagenomics of nearly 1600 species originating from multiple anaerobic digesters.</title>
        <authorList>
            <person name="Campanaro S."/>
            <person name="Treu L."/>
            <person name="Rodriguez-R L.M."/>
            <person name="Kovalovszki A."/>
            <person name="Ziels R.M."/>
            <person name="Maus I."/>
            <person name="Zhu X."/>
            <person name="Kougias P.G."/>
            <person name="Basile A."/>
            <person name="Luo G."/>
            <person name="Schluter A."/>
            <person name="Konstantinidis K.T."/>
            <person name="Angelidaki I."/>
        </authorList>
    </citation>
    <scope>NUCLEOTIDE SEQUENCE [LARGE SCALE GENOMIC DNA]</scope>
    <source>
        <strain evidence="6">AS22ysBPME_79</strain>
    </source>
</reference>
<dbReference type="EC" id="3.4.25.1" evidence="6"/>
<dbReference type="GO" id="GO:0019773">
    <property type="term" value="C:proteasome core complex, alpha-subunit complex"/>
    <property type="evidence" value="ECO:0007669"/>
    <property type="project" value="UniProtKB-UniRule"/>
</dbReference>
<accession>A0A7K4C038</accession>